<evidence type="ECO:0000313" key="1">
    <source>
        <dbReference type="EMBL" id="BDM70597.1"/>
    </source>
</evidence>
<evidence type="ECO:0008006" key="3">
    <source>
        <dbReference type="Google" id="ProtNLM"/>
    </source>
</evidence>
<name>A0ABM7ZW64_STRNI</name>
<dbReference type="RefSeq" id="WP_261954317.1">
    <property type="nucleotide sequence ID" value="NZ_AP026073.1"/>
</dbReference>
<dbReference type="Proteomes" id="UP001059597">
    <property type="component" value="Chromosome"/>
</dbReference>
<keyword evidence="2" id="KW-1185">Reference proteome</keyword>
<dbReference type="EMBL" id="AP026073">
    <property type="protein sequence ID" value="BDM70597.1"/>
    <property type="molecule type" value="Genomic_DNA"/>
</dbReference>
<sequence>MPTSPGPLSAALETIWDEIRRDHADLLPATIAVGAGKRTTNHGPERWSAVDGRLTGCVVPLATLEAGADAVLHFLLHDSAHAINWARGIKDTTTRGRYHTKAFVDAAQTVGLRLESSEYTPQTGWTDFSVPPETAERYAPLMPALREAIDVALPALTVPTARARRTERVSVKCHCAPARTIYVGKTILAQGPIVCGVCGGVFE</sequence>
<proteinExistence type="predicted"/>
<accession>A0ABM7ZW64</accession>
<protein>
    <recommendedName>
        <fullName evidence="3">SprT-like domain-containing protein</fullName>
    </recommendedName>
</protein>
<evidence type="ECO:0000313" key="2">
    <source>
        <dbReference type="Proteomes" id="UP001059597"/>
    </source>
</evidence>
<reference evidence="1" key="1">
    <citation type="submission" date="2022-06" db="EMBL/GenBank/DDBJ databases">
        <title>Complete genome sequence of Streptomyces nigrescens HEK616.</title>
        <authorList>
            <person name="Asamizu S."/>
            <person name="Onaka H."/>
        </authorList>
    </citation>
    <scope>NUCLEOTIDE SEQUENCE</scope>
    <source>
        <strain evidence="1">HEK616</strain>
    </source>
</reference>
<organism evidence="1 2">
    <name type="scientific">Streptomyces nigrescens</name>
    <dbReference type="NCBI Taxonomy" id="1920"/>
    <lineage>
        <taxon>Bacteria</taxon>
        <taxon>Bacillati</taxon>
        <taxon>Actinomycetota</taxon>
        <taxon>Actinomycetes</taxon>
        <taxon>Kitasatosporales</taxon>
        <taxon>Streptomycetaceae</taxon>
        <taxon>Streptomyces</taxon>
    </lineage>
</organism>
<gene>
    <name evidence="1" type="ORF">HEK616_40840</name>
</gene>